<accession>A5BAD2</accession>
<dbReference type="AlphaFoldDB" id="A5BAD2"/>
<sequence>MVIIRKLDRAKREFRTPQSKVRKISHRAKHLLAHECHFAHLKPIFVPCETRCENFTHHYSRCEIHSKVRKSQFKVHQFRTPQSKVRKIFAPCETLSWHTSAISHTSSPFSHGTKQGANSSVQSMEISHDAIQGKFKQSNHGVSKYALNGDDSYEHAVGDCHTIPTVRDMYGYQSSYTSSWNNHPNLTTHPQPQPSMSTSSLEQAILKISKVMEDFVGEQQKINSHLNEKIDNMESSINVRMEGVYNDLSLRIEKVQDSIEKLTNLDIARGNRKLPPQPHHNLQGTNAKRSRKVLKIDTLVGDCYDNFMDQPSIENHKVQDDKGLPEPFKASISLGKRRETNSLGPNRKDANFVWDPGGIQHEVGGLAKMMKGKEEKREFWPLVLLPLLGHISSTFSSPFYTYYIPFRSSGSQESNASNGVQIGVETKKLWSL</sequence>
<proteinExistence type="predicted"/>
<name>A5BAD2_VITVI</name>
<protein>
    <submittedName>
        <fullName evidence="1">Uncharacterized protein</fullName>
    </submittedName>
</protein>
<dbReference type="EMBL" id="AM452156">
    <property type="protein sequence ID" value="CAN74349.1"/>
    <property type="molecule type" value="Genomic_DNA"/>
</dbReference>
<organism evidence="1">
    <name type="scientific">Vitis vinifera</name>
    <name type="common">Grape</name>
    <dbReference type="NCBI Taxonomy" id="29760"/>
    <lineage>
        <taxon>Eukaryota</taxon>
        <taxon>Viridiplantae</taxon>
        <taxon>Streptophyta</taxon>
        <taxon>Embryophyta</taxon>
        <taxon>Tracheophyta</taxon>
        <taxon>Spermatophyta</taxon>
        <taxon>Magnoliopsida</taxon>
        <taxon>eudicotyledons</taxon>
        <taxon>Gunneridae</taxon>
        <taxon>Pentapetalae</taxon>
        <taxon>rosids</taxon>
        <taxon>Vitales</taxon>
        <taxon>Vitaceae</taxon>
        <taxon>Viteae</taxon>
        <taxon>Vitis</taxon>
    </lineage>
</organism>
<gene>
    <name evidence="1" type="ORF">VITISV_025828</name>
</gene>
<evidence type="ECO:0000313" key="1">
    <source>
        <dbReference type="EMBL" id="CAN74349.1"/>
    </source>
</evidence>
<reference evidence="1" key="1">
    <citation type="journal article" date="2007" name="PLoS ONE">
        <title>The first genome sequence of an elite grapevine cultivar (Pinot noir Vitis vinifera L.): coping with a highly heterozygous genome.</title>
        <authorList>
            <person name="Velasco R."/>
            <person name="Zharkikh A."/>
            <person name="Troggio M."/>
            <person name="Cartwright D.A."/>
            <person name="Cestaro A."/>
            <person name="Pruss D."/>
            <person name="Pindo M."/>
            <person name="FitzGerald L.M."/>
            <person name="Vezzulli S."/>
            <person name="Reid J."/>
            <person name="Malacarne G."/>
            <person name="Iliev D."/>
            <person name="Coppola G."/>
            <person name="Wardell B."/>
            <person name="Micheletti D."/>
            <person name="Macalma T."/>
            <person name="Facci M."/>
            <person name="Mitchell J.T."/>
            <person name="Perazzolli M."/>
            <person name="Eldredge G."/>
            <person name="Gatto P."/>
            <person name="Oyzerski R."/>
            <person name="Moretto M."/>
            <person name="Gutin N."/>
            <person name="Stefanini M."/>
            <person name="Chen Y."/>
            <person name="Segala C."/>
            <person name="Davenport C."/>
            <person name="Dematte L."/>
            <person name="Mraz A."/>
            <person name="Battilana J."/>
            <person name="Stormo K."/>
            <person name="Costa F."/>
            <person name="Tao Q."/>
            <person name="Si-Ammour A."/>
            <person name="Harkins T."/>
            <person name="Lackey A."/>
            <person name="Perbost C."/>
            <person name="Taillon B."/>
            <person name="Stella A."/>
            <person name="Solovyev V."/>
            <person name="Fawcett J.A."/>
            <person name="Sterck L."/>
            <person name="Vandepoele K."/>
            <person name="Grando S.M."/>
            <person name="Toppo S."/>
            <person name="Moser C."/>
            <person name="Lanchbury J."/>
            <person name="Bogden R."/>
            <person name="Skolnick M."/>
            <person name="Sgaramella V."/>
            <person name="Bhatnagar S.K."/>
            <person name="Fontana P."/>
            <person name="Gutin A."/>
            <person name="Van de Peer Y."/>
            <person name="Salamini F."/>
            <person name="Viola R."/>
        </authorList>
    </citation>
    <scope>NUCLEOTIDE SEQUENCE</scope>
</reference>